<dbReference type="GO" id="GO:0005524">
    <property type="term" value="F:ATP binding"/>
    <property type="evidence" value="ECO:0007669"/>
    <property type="project" value="InterPro"/>
</dbReference>
<dbReference type="EMBL" id="JACEEZ010016740">
    <property type="protein sequence ID" value="KAG0718043.1"/>
    <property type="molecule type" value="Genomic_DNA"/>
</dbReference>
<protein>
    <recommendedName>
        <fullName evidence="2">Protein kinase domain-containing protein</fullName>
    </recommendedName>
</protein>
<dbReference type="Pfam" id="PF06293">
    <property type="entry name" value="Kdo"/>
    <property type="match status" value="1"/>
</dbReference>
<feature type="compositionally biased region" description="Basic residues" evidence="1">
    <location>
        <begin position="160"/>
        <end position="176"/>
    </location>
</feature>
<proteinExistence type="predicted"/>
<evidence type="ECO:0000256" key="1">
    <source>
        <dbReference type="SAM" id="MobiDB-lite"/>
    </source>
</evidence>
<comment type="caution">
    <text evidence="3">The sequence shown here is derived from an EMBL/GenBank/DDBJ whole genome shotgun (WGS) entry which is preliminary data.</text>
</comment>
<dbReference type="SUPFAM" id="SSF56112">
    <property type="entry name" value="Protein kinase-like (PK-like)"/>
    <property type="match status" value="1"/>
</dbReference>
<sequence>MGLCEGALLKTLYLHEEDQLCLRALVKLCDVVRRLHACGITHGDIHAGNVMVDADEEGEMEVTLLDFGLAERHTDVARQMDDVFALVKHALRLLPETEELSGVRWALQGAANLSTVEDLLGDALRLHQASNAVPSASLLLPYASHDLGDPVYEGLSASARHPRRRTSPTCPRHRSLKTPSCRYPGARPAPTITPTITPTLAPSMPGGGRTHTLNINGVV</sequence>
<dbReference type="PROSITE" id="PS50011">
    <property type="entry name" value="PROTEIN_KINASE_DOM"/>
    <property type="match status" value="1"/>
</dbReference>
<feature type="domain" description="Protein kinase" evidence="2">
    <location>
        <begin position="1"/>
        <end position="219"/>
    </location>
</feature>
<evidence type="ECO:0000313" key="4">
    <source>
        <dbReference type="Proteomes" id="UP000770661"/>
    </source>
</evidence>
<dbReference type="OrthoDB" id="3399at2759"/>
<name>A0A8J4XZB3_CHIOP</name>
<evidence type="ECO:0000313" key="3">
    <source>
        <dbReference type="EMBL" id="KAG0718043.1"/>
    </source>
</evidence>
<dbReference type="Gene3D" id="1.10.510.10">
    <property type="entry name" value="Transferase(Phosphotransferase) domain 1"/>
    <property type="match status" value="1"/>
</dbReference>
<dbReference type="GO" id="GO:0004672">
    <property type="term" value="F:protein kinase activity"/>
    <property type="evidence" value="ECO:0007669"/>
    <property type="project" value="InterPro"/>
</dbReference>
<gene>
    <name evidence="3" type="ORF">GWK47_053249</name>
</gene>
<dbReference type="AlphaFoldDB" id="A0A8J4XZB3"/>
<dbReference type="InterPro" id="IPR000719">
    <property type="entry name" value="Prot_kinase_dom"/>
</dbReference>
<dbReference type="InterPro" id="IPR011009">
    <property type="entry name" value="Kinase-like_dom_sf"/>
</dbReference>
<dbReference type="Proteomes" id="UP000770661">
    <property type="component" value="Unassembled WGS sequence"/>
</dbReference>
<keyword evidence="4" id="KW-1185">Reference proteome</keyword>
<accession>A0A8J4XZB3</accession>
<evidence type="ECO:0000259" key="2">
    <source>
        <dbReference type="PROSITE" id="PS50011"/>
    </source>
</evidence>
<reference evidence="3" key="1">
    <citation type="submission" date="2020-07" db="EMBL/GenBank/DDBJ databases">
        <title>The High-quality genome of the commercially important snow crab, Chionoecetes opilio.</title>
        <authorList>
            <person name="Jeong J.-H."/>
            <person name="Ryu S."/>
        </authorList>
    </citation>
    <scope>NUCLEOTIDE SEQUENCE</scope>
    <source>
        <strain evidence="3">MADBK_172401_WGS</strain>
        <tissue evidence="3">Digestive gland</tissue>
    </source>
</reference>
<feature type="region of interest" description="Disordered" evidence="1">
    <location>
        <begin position="156"/>
        <end position="219"/>
    </location>
</feature>
<organism evidence="3 4">
    <name type="scientific">Chionoecetes opilio</name>
    <name type="common">Atlantic snow crab</name>
    <name type="synonym">Cancer opilio</name>
    <dbReference type="NCBI Taxonomy" id="41210"/>
    <lineage>
        <taxon>Eukaryota</taxon>
        <taxon>Metazoa</taxon>
        <taxon>Ecdysozoa</taxon>
        <taxon>Arthropoda</taxon>
        <taxon>Crustacea</taxon>
        <taxon>Multicrustacea</taxon>
        <taxon>Malacostraca</taxon>
        <taxon>Eumalacostraca</taxon>
        <taxon>Eucarida</taxon>
        <taxon>Decapoda</taxon>
        <taxon>Pleocyemata</taxon>
        <taxon>Brachyura</taxon>
        <taxon>Eubrachyura</taxon>
        <taxon>Majoidea</taxon>
        <taxon>Majidae</taxon>
        <taxon>Chionoecetes</taxon>
    </lineage>
</organism>
<feature type="compositionally biased region" description="Low complexity" evidence="1">
    <location>
        <begin position="188"/>
        <end position="202"/>
    </location>
</feature>